<protein>
    <submittedName>
        <fullName evidence="3">Uncharacterized protein</fullName>
    </submittedName>
</protein>
<feature type="region of interest" description="Disordered" evidence="1">
    <location>
        <begin position="50"/>
        <end position="74"/>
    </location>
</feature>
<organism evidence="3 4">
    <name type="scientific">Rousettus aegyptiacus</name>
    <name type="common">Egyptian fruit bat</name>
    <name type="synonym">Pteropus aegyptiacus</name>
    <dbReference type="NCBI Taxonomy" id="9407"/>
    <lineage>
        <taxon>Eukaryota</taxon>
        <taxon>Metazoa</taxon>
        <taxon>Chordata</taxon>
        <taxon>Craniata</taxon>
        <taxon>Vertebrata</taxon>
        <taxon>Euteleostomi</taxon>
        <taxon>Mammalia</taxon>
        <taxon>Eutheria</taxon>
        <taxon>Laurasiatheria</taxon>
        <taxon>Chiroptera</taxon>
        <taxon>Yinpterochiroptera</taxon>
        <taxon>Pteropodoidea</taxon>
        <taxon>Pteropodidae</taxon>
        <taxon>Rousettinae</taxon>
        <taxon>Rousettus</taxon>
    </lineage>
</organism>
<accession>A0A7J8JI36</accession>
<name>A0A7J8JI36_ROUAE</name>
<dbReference type="AlphaFoldDB" id="A0A7J8JI36"/>
<dbReference type="Proteomes" id="UP000593571">
    <property type="component" value="Unassembled WGS sequence"/>
</dbReference>
<sequence>MSHLPWPTVLWCLPISLELEASTPLLTNLAWLPTAQDKVQQGLELRGEDPAAALRPRPWVPQGTGLTQPLQPLPGHLSPSLSLQPLSLRPLLWPEHPHSRGLGRSYLPSARASPGPHWASLQPPQVVASAWAPTP</sequence>
<feature type="signal peptide" evidence="2">
    <location>
        <begin position="1"/>
        <end position="21"/>
    </location>
</feature>
<dbReference type="EMBL" id="JACASE010000002">
    <property type="protein sequence ID" value="KAF6496130.1"/>
    <property type="molecule type" value="Genomic_DNA"/>
</dbReference>
<feature type="chain" id="PRO_5029748023" evidence="2">
    <location>
        <begin position="22"/>
        <end position="135"/>
    </location>
</feature>
<evidence type="ECO:0000313" key="3">
    <source>
        <dbReference type="EMBL" id="KAF6496130.1"/>
    </source>
</evidence>
<keyword evidence="4" id="KW-1185">Reference proteome</keyword>
<evidence type="ECO:0000256" key="2">
    <source>
        <dbReference type="SAM" id="SignalP"/>
    </source>
</evidence>
<evidence type="ECO:0000313" key="4">
    <source>
        <dbReference type="Proteomes" id="UP000593571"/>
    </source>
</evidence>
<keyword evidence="2" id="KW-0732">Signal</keyword>
<evidence type="ECO:0000256" key="1">
    <source>
        <dbReference type="SAM" id="MobiDB-lite"/>
    </source>
</evidence>
<proteinExistence type="predicted"/>
<gene>
    <name evidence="3" type="ORF">HJG63_010360</name>
</gene>
<comment type="caution">
    <text evidence="3">The sequence shown here is derived from an EMBL/GenBank/DDBJ whole genome shotgun (WGS) entry which is preliminary data.</text>
</comment>
<reference evidence="3 4" key="1">
    <citation type="journal article" date="2020" name="Nature">
        <title>Six reference-quality genomes reveal evolution of bat adaptations.</title>
        <authorList>
            <person name="Jebb D."/>
            <person name="Huang Z."/>
            <person name="Pippel M."/>
            <person name="Hughes G.M."/>
            <person name="Lavrichenko K."/>
            <person name="Devanna P."/>
            <person name="Winkler S."/>
            <person name="Jermiin L.S."/>
            <person name="Skirmuntt E.C."/>
            <person name="Katzourakis A."/>
            <person name="Burkitt-Gray L."/>
            <person name="Ray D.A."/>
            <person name="Sullivan K.A.M."/>
            <person name="Roscito J.G."/>
            <person name="Kirilenko B.M."/>
            <person name="Davalos L.M."/>
            <person name="Corthals A.P."/>
            <person name="Power M.L."/>
            <person name="Jones G."/>
            <person name="Ransome R.D."/>
            <person name="Dechmann D.K.N."/>
            <person name="Locatelli A.G."/>
            <person name="Puechmaille S.J."/>
            <person name="Fedrigo O."/>
            <person name="Jarvis E.D."/>
            <person name="Hiller M."/>
            <person name="Vernes S.C."/>
            <person name="Myers E.W."/>
            <person name="Teeling E.C."/>
        </authorList>
    </citation>
    <scope>NUCLEOTIDE SEQUENCE [LARGE SCALE GENOMIC DNA]</scope>
    <source>
        <strain evidence="3">MRouAeg1</strain>
        <tissue evidence="3">Muscle</tissue>
    </source>
</reference>
<feature type="region of interest" description="Disordered" evidence="1">
    <location>
        <begin position="103"/>
        <end position="135"/>
    </location>
</feature>